<evidence type="ECO:0000313" key="2">
    <source>
        <dbReference type="EMBL" id="AUG56016.1"/>
    </source>
</evidence>
<keyword evidence="1" id="KW-0812">Transmembrane</keyword>
<proteinExistence type="predicted"/>
<dbReference type="Proteomes" id="UP000239720">
    <property type="component" value="Unassembled WGS sequence"/>
</dbReference>
<dbReference type="KEGG" id="hsc:HVS_00130"/>
<keyword evidence="4" id="KW-1185">Reference proteome</keyword>
<evidence type="ECO:0000313" key="3">
    <source>
        <dbReference type="EMBL" id="PQQ65796.1"/>
    </source>
</evidence>
<keyword evidence="1" id="KW-0472">Membrane</keyword>
<name>A0A2K9E3I6_9FIRM</name>
<evidence type="ECO:0000313" key="4">
    <source>
        <dbReference type="Proteomes" id="UP000233534"/>
    </source>
</evidence>
<reference evidence="3 5" key="2">
    <citation type="journal article" date="2018" name="Syst. Appl. Microbiol.">
        <title>Characterization and high-quality draft genome sequence of Herbivorax saccincola A7, an anaerobic, alkaliphilic, thermophilic, cellulolytic, and xylanolytic bacterium.</title>
        <authorList>
            <person name="Aikawa S."/>
            <person name="Baramee S."/>
            <person name="Sermsathanaswadi J."/>
            <person name="Thianheng P."/>
            <person name="Tachaapaikoon C."/>
            <person name="Shikata A."/>
            <person name="Waeonukul R."/>
            <person name="Pason P."/>
            <person name="Ratanakhanokchai K."/>
            <person name="Kosugi A."/>
        </authorList>
    </citation>
    <scope>NUCLEOTIDE SEQUENCE [LARGE SCALE GENOMIC DNA]</scope>
    <source>
        <strain evidence="3 5">A7</strain>
    </source>
</reference>
<dbReference type="RefSeq" id="WP_235827394.1">
    <property type="nucleotide sequence ID" value="NZ_CP025197.1"/>
</dbReference>
<keyword evidence="1" id="KW-1133">Transmembrane helix</keyword>
<dbReference type="EMBL" id="NEMB01000003">
    <property type="protein sequence ID" value="PQQ65796.1"/>
    <property type="molecule type" value="Genomic_DNA"/>
</dbReference>
<sequence length="41" mass="4567">MVFKKILNVLATVLIVVSIVSASTACWIFLYQPKVPKSLMN</sequence>
<evidence type="ECO:0000313" key="5">
    <source>
        <dbReference type="Proteomes" id="UP000239720"/>
    </source>
</evidence>
<reference evidence="2 4" key="1">
    <citation type="submission" date="2017-12" db="EMBL/GenBank/DDBJ databases">
        <title>Complete genome sequence of Herbivorax saccincola GGR1, a novel Cellulosome-producing hydrolytic bacterium in a thermophilic biogas plant, established by Illumina and Nanopore MinION sequencing.</title>
        <authorList>
            <person name="Pechtl A."/>
            <person name="Ruckert C."/>
            <person name="Koeck D.E."/>
            <person name="Maus I."/>
            <person name="Winkler A."/>
            <person name="Kalinowski J."/>
            <person name="Puhler A."/>
            <person name="Schwarz W.W."/>
            <person name="Zverlov V.V."/>
            <person name="Schluter A."/>
            <person name="Liebl W."/>
        </authorList>
    </citation>
    <scope>NUCLEOTIDE SEQUENCE [LARGE SCALE GENOMIC DNA]</scope>
    <source>
        <strain evidence="2">GGR1</strain>
        <strain evidence="4">SR1</strain>
    </source>
</reference>
<dbReference type="NCBIfam" id="TIGR04223">
    <property type="entry name" value="quorum_AgrD"/>
    <property type="match status" value="1"/>
</dbReference>
<dbReference type="InterPro" id="IPR009229">
    <property type="entry name" value="AgrD"/>
</dbReference>
<gene>
    <name evidence="3" type="ORF">B9R14_02770</name>
    <name evidence="2" type="ORF">HVS_00130</name>
</gene>
<dbReference type="Proteomes" id="UP000233534">
    <property type="component" value="Chromosome"/>
</dbReference>
<accession>A0A2K9E3I6</accession>
<dbReference type="PROSITE" id="PS51257">
    <property type="entry name" value="PROKAR_LIPOPROTEIN"/>
    <property type="match status" value="1"/>
</dbReference>
<dbReference type="EMBL" id="CP025197">
    <property type="protein sequence ID" value="AUG56016.1"/>
    <property type="molecule type" value="Genomic_DNA"/>
</dbReference>
<evidence type="ECO:0000256" key="1">
    <source>
        <dbReference type="SAM" id="Phobius"/>
    </source>
</evidence>
<organism evidence="2 4">
    <name type="scientific">Acetivibrio saccincola</name>
    <dbReference type="NCBI Taxonomy" id="1677857"/>
    <lineage>
        <taxon>Bacteria</taxon>
        <taxon>Bacillati</taxon>
        <taxon>Bacillota</taxon>
        <taxon>Clostridia</taxon>
        <taxon>Eubacteriales</taxon>
        <taxon>Oscillospiraceae</taxon>
        <taxon>Acetivibrio</taxon>
    </lineage>
</organism>
<protein>
    <submittedName>
        <fullName evidence="3">Cyclic lactone autoinducer peptide</fullName>
    </submittedName>
</protein>
<dbReference type="AlphaFoldDB" id="A0A2K9E3I6"/>
<feature type="transmembrane region" description="Helical" evidence="1">
    <location>
        <begin position="6"/>
        <end position="31"/>
    </location>
</feature>